<protein>
    <submittedName>
        <fullName evidence="1">Uncharacterized protein</fullName>
    </submittedName>
</protein>
<evidence type="ECO:0000313" key="2">
    <source>
        <dbReference type="Proteomes" id="UP000821845"/>
    </source>
</evidence>
<evidence type="ECO:0000313" key="1">
    <source>
        <dbReference type="EMBL" id="KAH6923645.1"/>
    </source>
</evidence>
<name>A0ACB7RN87_HYAAI</name>
<accession>A0ACB7RN87</accession>
<proteinExistence type="predicted"/>
<comment type="caution">
    <text evidence="1">The sequence shown here is derived from an EMBL/GenBank/DDBJ whole genome shotgun (WGS) entry which is preliminary data.</text>
</comment>
<dbReference type="EMBL" id="CM023488">
    <property type="protein sequence ID" value="KAH6923645.1"/>
    <property type="molecule type" value="Genomic_DNA"/>
</dbReference>
<organism evidence="1 2">
    <name type="scientific">Hyalomma asiaticum</name>
    <name type="common">Tick</name>
    <dbReference type="NCBI Taxonomy" id="266040"/>
    <lineage>
        <taxon>Eukaryota</taxon>
        <taxon>Metazoa</taxon>
        <taxon>Ecdysozoa</taxon>
        <taxon>Arthropoda</taxon>
        <taxon>Chelicerata</taxon>
        <taxon>Arachnida</taxon>
        <taxon>Acari</taxon>
        <taxon>Parasitiformes</taxon>
        <taxon>Ixodida</taxon>
        <taxon>Ixodoidea</taxon>
        <taxon>Ixodidae</taxon>
        <taxon>Hyalomminae</taxon>
        <taxon>Hyalomma</taxon>
    </lineage>
</organism>
<keyword evidence="2" id="KW-1185">Reference proteome</keyword>
<gene>
    <name evidence="1" type="ORF">HPB50_004322</name>
</gene>
<sequence length="216" mass="24155">MATSGDVVLPRYVPTCRLLGSERLRGTPRYAEPTAGGVMTKVIARNTKVPRKTSKQFTTYTDYQTGVTTPVCEGERTMTKDNHRLSRFELTGIPPAPRGVPKIDVTFEIDHNGILSVSARDDSTGRAQSTRNVAKRRETNDKRLLSDSEIEQMLKEAEMYHLEDNAQHERVASKNSLQGYVFSVQQAVKEALSDKTSSEEKEKVPSRCTCKEVNAF</sequence>
<dbReference type="Proteomes" id="UP000821845">
    <property type="component" value="Chromosome 8"/>
</dbReference>
<reference evidence="1" key="1">
    <citation type="submission" date="2020-05" db="EMBL/GenBank/DDBJ databases">
        <title>Large-scale comparative analyses of tick genomes elucidate their genetic diversity and vector capacities.</title>
        <authorList>
            <person name="Jia N."/>
            <person name="Wang J."/>
            <person name="Shi W."/>
            <person name="Du L."/>
            <person name="Sun Y."/>
            <person name="Zhan W."/>
            <person name="Jiang J."/>
            <person name="Wang Q."/>
            <person name="Zhang B."/>
            <person name="Ji P."/>
            <person name="Sakyi L.B."/>
            <person name="Cui X."/>
            <person name="Yuan T."/>
            <person name="Jiang B."/>
            <person name="Yang W."/>
            <person name="Lam T.T.-Y."/>
            <person name="Chang Q."/>
            <person name="Ding S."/>
            <person name="Wang X."/>
            <person name="Zhu J."/>
            <person name="Ruan X."/>
            <person name="Zhao L."/>
            <person name="Wei J."/>
            <person name="Que T."/>
            <person name="Du C."/>
            <person name="Cheng J."/>
            <person name="Dai P."/>
            <person name="Han X."/>
            <person name="Huang E."/>
            <person name="Gao Y."/>
            <person name="Liu J."/>
            <person name="Shao H."/>
            <person name="Ye R."/>
            <person name="Li L."/>
            <person name="Wei W."/>
            <person name="Wang X."/>
            <person name="Wang C."/>
            <person name="Yang T."/>
            <person name="Huo Q."/>
            <person name="Li W."/>
            <person name="Guo W."/>
            <person name="Chen H."/>
            <person name="Zhou L."/>
            <person name="Ni X."/>
            <person name="Tian J."/>
            <person name="Zhou Y."/>
            <person name="Sheng Y."/>
            <person name="Liu T."/>
            <person name="Pan Y."/>
            <person name="Xia L."/>
            <person name="Li J."/>
            <person name="Zhao F."/>
            <person name="Cao W."/>
        </authorList>
    </citation>
    <scope>NUCLEOTIDE SEQUENCE</scope>
    <source>
        <strain evidence="1">Hyas-2018</strain>
    </source>
</reference>